<reference evidence="2 3" key="1">
    <citation type="submission" date="2016-06" db="EMBL/GenBank/DDBJ databases">
        <title>Evolution of pathogenesis and genome organization in the Tremellales.</title>
        <authorList>
            <person name="Cuomo C."/>
            <person name="Litvintseva A."/>
            <person name="Heitman J."/>
            <person name="Chen Y."/>
            <person name="Sun S."/>
            <person name="Springer D."/>
            <person name="Dromer F."/>
            <person name="Young S."/>
            <person name="Zeng Q."/>
            <person name="Chapman S."/>
            <person name="Gujja S."/>
            <person name="Saif S."/>
            <person name="Birren B."/>
        </authorList>
    </citation>
    <scope>NUCLEOTIDE SEQUENCE [LARGE SCALE GENOMIC DNA]</scope>
    <source>
        <strain evidence="2 3">CBS 6273</strain>
    </source>
</reference>
<dbReference type="EMBL" id="MEKH01000014">
    <property type="protein sequence ID" value="ODN96980.1"/>
    <property type="molecule type" value="Genomic_DNA"/>
</dbReference>
<gene>
    <name evidence="2" type="ORF">I350_07957</name>
</gene>
<evidence type="ECO:0000256" key="1">
    <source>
        <dbReference type="SAM" id="MobiDB-lite"/>
    </source>
</evidence>
<feature type="region of interest" description="Disordered" evidence="1">
    <location>
        <begin position="21"/>
        <end position="174"/>
    </location>
</feature>
<name>A0A1E3J7X8_9TREE</name>
<organism evidence="2 3">
    <name type="scientific">Cryptococcus amylolentus CBS 6273</name>
    <dbReference type="NCBI Taxonomy" id="1296118"/>
    <lineage>
        <taxon>Eukaryota</taxon>
        <taxon>Fungi</taxon>
        <taxon>Dikarya</taxon>
        <taxon>Basidiomycota</taxon>
        <taxon>Agaricomycotina</taxon>
        <taxon>Tremellomycetes</taxon>
        <taxon>Tremellales</taxon>
        <taxon>Cryptococcaceae</taxon>
        <taxon>Cryptococcus</taxon>
    </lineage>
</organism>
<evidence type="ECO:0000313" key="2">
    <source>
        <dbReference type="EMBL" id="ODN96980.1"/>
    </source>
</evidence>
<protein>
    <submittedName>
        <fullName evidence="2">Uncharacterized protein</fullName>
    </submittedName>
</protein>
<evidence type="ECO:0000313" key="3">
    <source>
        <dbReference type="Proteomes" id="UP000095149"/>
    </source>
</evidence>
<feature type="compositionally biased region" description="Low complexity" evidence="1">
    <location>
        <begin position="145"/>
        <end position="160"/>
    </location>
</feature>
<feature type="compositionally biased region" description="Polar residues" evidence="1">
    <location>
        <begin position="107"/>
        <end position="116"/>
    </location>
</feature>
<dbReference type="AlphaFoldDB" id="A0A1E3J7X8"/>
<accession>A0A1E3J7X8</accession>
<proteinExistence type="predicted"/>
<feature type="compositionally biased region" description="Basic and acidic residues" evidence="1">
    <location>
        <begin position="117"/>
        <end position="130"/>
    </location>
</feature>
<dbReference type="Proteomes" id="UP000095149">
    <property type="component" value="Unassembled WGS sequence"/>
</dbReference>
<sequence length="190" mass="20798">MSWPTPTISSIFEAASHLASRLSSSSPSHARSRDKPTINLSTPETERKTNKLYMLEEATAREPWTELTPPTTNHKSAAKTLSDHAEDFLRGLPAGTTATKRAALNRLASQTSSNVSDKSRPVDTPTDKTSKRVQFASNSPPHTIHPPNAAAGDPNDPNPNSDHDHDDYAWGNMSAEAQRFLTTGHFRSER</sequence>
<comment type="caution">
    <text evidence="2">The sequence shown here is derived from an EMBL/GenBank/DDBJ whole genome shotgun (WGS) entry which is preliminary data.</text>
</comment>